<sequence>MNTMGNAGPPAKVGLFEKISYGAGDVGFNFYWTTISAFVMIFYTDVFGIPAATAGTMLLVTKIIAAMTDPVIGAFADRTKTKWGKFRPYILWAALPLAAAGVLTFTTPDLDQGGKVIYAYATYMILMLIYTVINIPYNALSGVMTADGQDRSTLISFRFIGGFLGGTIVTYCTPKMVAFFGQGNEAHGWQIAMIVYGAVATLLFLNMFWQTRERVEPISQTVNSPLRDVKDLTQNGPWVVLFFLALIIMITITLRMSTSAYYMKYYVERPDLIGSFLTVYGIALAVGSACTPILTRFFDKKHILMVLMAIVGVLCILFYFVPKDQIEIMFALQILIGLVLGPKSPLAYSMYADTADYNEWKTGRRATAMTFAAATFSQKLGGALASFVIGLVFSALGYVANQAQTGASQSGIIILMTLVPGAIALFAAIVTGFYGLTKTQLETIQIDLAERKLAAHD</sequence>
<accession>A0ABT5HHL3</accession>
<dbReference type="RefSeq" id="WP_272743980.1">
    <property type="nucleotide sequence ID" value="NZ_JAQQKV010000001.1"/>
</dbReference>
<feature type="transmembrane region" description="Helical" evidence="8">
    <location>
        <begin position="236"/>
        <end position="256"/>
    </location>
</feature>
<feature type="transmembrane region" description="Helical" evidence="8">
    <location>
        <begin position="412"/>
        <end position="436"/>
    </location>
</feature>
<feature type="transmembrane region" description="Helical" evidence="8">
    <location>
        <begin position="191"/>
        <end position="209"/>
    </location>
</feature>
<dbReference type="Pfam" id="PF13347">
    <property type="entry name" value="MFS_2"/>
    <property type="match status" value="1"/>
</dbReference>
<dbReference type="InterPro" id="IPR001927">
    <property type="entry name" value="Na/Gal_symport"/>
</dbReference>
<keyword evidence="6 8" id="KW-1133">Transmembrane helix</keyword>
<keyword evidence="10" id="KW-1185">Reference proteome</keyword>
<evidence type="ECO:0000256" key="1">
    <source>
        <dbReference type="ARBA" id="ARBA00004651"/>
    </source>
</evidence>
<comment type="caution">
    <text evidence="9">The sequence shown here is derived from an EMBL/GenBank/DDBJ whole genome shotgun (WGS) entry which is preliminary data.</text>
</comment>
<dbReference type="InterPro" id="IPR018043">
    <property type="entry name" value="Na/Gal_symport_CS"/>
</dbReference>
<feature type="transmembrane region" description="Helical" evidence="8">
    <location>
        <begin position="89"/>
        <end position="105"/>
    </location>
</feature>
<feature type="transmembrane region" description="Helical" evidence="8">
    <location>
        <begin position="152"/>
        <end position="171"/>
    </location>
</feature>
<evidence type="ECO:0000256" key="2">
    <source>
        <dbReference type="ARBA" id="ARBA00009617"/>
    </source>
</evidence>
<dbReference type="SUPFAM" id="SSF103473">
    <property type="entry name" value="MFS general substrate transporter"/>
    <property type="match status" value="1"/>
</dbReference>
<protein>
    <submittedName>
        <fullName evidence="9">MFS transporter</fullName>
    </submittedName>
</protein>
<evidence type="ECO:0000256" key="8">
    <source>
        <dbReference type="SAM" id="Phobius"/>
    </source>
</evidence>
<dbReference type="PANTHER" id="PTHR11328">
    <property type="entry name" value="MAJOR FACILITATOR SUPERFAMILY DOMAIN-CONTAINING PROTEIN"/>
    <property type="match status" value="1"/>
</dbReference>
<proteinExistence type="inferred from homology"/>
<dbReference type="PROSITE" id="PS00872">
    <property type="entry name" value="NA_GALACTOSIDE_SYMP"/>
    <property type="match status" value="1"/>
</dbReference>
<evidence type="ECO:0000256" key="7">
    <source>
        <dbReference type="ARBA" id="ARBA00023136"/>
    </source>
</evidence>
<keyword evidence="7 8" id="KW-0472">Membrane</keyword>
<evidence type="ECO:0000313" key="10">
    <source>
        <dbReference type="Proteomes" id="UP001218579"/>
    </source>
</evidence>
<feature type="transmembrane region" description="Helical" evidence="8">
    <location>
        <begin position="380"/>
        <end position="400"/>
    </location>
</feature>
<feature type="transmembrane region" description="Helical" evidence="8">
    <location>
        <begin position="326"/>
        <end position="342"/>
    </location>
</feature>
<keyword evidence="5 8" id="KW-0812">Transmembrane</keyword>
<dbReference type="InterPro" id="IPR039672">
    <property type="entry name" value="MFS_2"/>
</dbReference>
<name>A0ABT5HHL3_9CAUL</name>
<dbReference type="EMBL" id="JAQQKV010000001">
    <property type="protein sequence ID" value="MDC7675655.1"/>
    <property type="molecule type" value="Genomic_DNA"/>
</dbReference>
<organism evidence="9 10">
    <name type="scientific">Asticcacaulis machinosus</name>
    <dbReference type="NCBI Taxonomy" id="2984211"/>
    <lineage>
        <taxon>Bacteria</taxon>
        <taxon>Pseudomonadati</taxon>
        <taxon>Pseudomonadota</taxon>
        <taxon>Alphaproteobacteria</taxon>
        <taxon>Caulobacterales</taxon>
        <taxon>Caulobacteraceae</taxon>
        <taxon>Asticcacaulis</taxon>
    </lineage>
</organism>
<dbReference type="NCBIfam" id="TIGR00792">
    <property type="entry name" value="gph"/>
    <property type="match status" value="1"/>
</dbReference>
<dbReference type="Proteomes" id="UP001218579">
    <property type="component" value="Unassembled WGS sequence"/>
</dbReference>
<dbReference type="InterPro" id="IPR036259">
    <property type="entry name" value="MFS_trans_sf"/>
</dbReference>
<keyword evidence="4" id="KW-1003">Cell membrane</keyword>
<evidence type="ECO:0000313" key="9">
    <source>
        <dbReference type="EMBL" id="MDC7675655.1"/>
    </source>
</evidence>
<comment type="subcellular location">
    <subcellularLocation>
        <location evidence="1">Cell membrane</location>
        <topology evidence="1">Multi-pass membrane protein</topology>
    </subcellularLocation>
</comment>
<feature type="transmembrane region" description="Helical" evidence="8">
    <location>
        <begin position="21"/>
        <end position="43"/>
    </location>
</feature>
<feature type="transmembrane region" description="Helical" evidence="8">
    <location>
        <begin position="117"/>
        <end position="140"/>
    </location>
</feature>
<keyword evidence="3" id="KW-0813">Transport</keyword>
<dbReference type="CDD" id="cd17332">
    <property type="entry name" value="MFS_MelB_like"/>
    <property type="match status" value="1"/>
</dbReference>
<gene>
    <name evidence="9" type="ORF">PQU98_05925</name>
</gene>
<dbReference type="PANTHER" id="PTHR11328:SF24">
    <property type="entry name" value="MAJOR FACILITATOR SUPERFAMILY (MFS) PROFILE DOMAIN-CONTAINING PROTEIN"/>
    <property type="match status" value="1"/>
</dbReference>
<evidence type="ECO:0000256" key="3">
    <source>
        <dbReference type="ARBA" id="ARBA00022448"/>
    </source>
</evidence>
<comment type="similarity">
    <text evidence="2">Belongs to the sodium:galactoside symporter (TC 2.A.2) family.</text>
</comment>
<evidence type="ECO:0000256" key="6">
    <source>
        <dbReference type="ARBA" id="ARBA00022989"/>
    </source>
</evidence>
<evidence type="ECO:0000256" key="5">
    <source>
        <dbReference type="ARBA" id="ARBA00022692"/>
    </source>
</evidence>
<dbReference type="Gene3D" id="1.20.1250.20">
    <property type="entry name" value="MFS general substrate transporter like domains"/>
    <property type="match status" value="2"/>
</dbReference>
<feature type="transmembrane region" description="Helical" evidence="8">
    <location>
        <begin position="302"/>
        <end position="320"/>
    </location>
</feature>
<feature type="transmembrane region" description="Helical" evidence="8">
    <location>
        <begin position="49"/>
        <end position="68"/>
    </location>
</feature>
<feature type="transmembrane region" description="Helical" evidence="8">
    <location>
        <begin position="276"/>
        <end position="295"/>
    </location>
</feature>
<reference evidence="9 10" key="1">
    <citation type="submission" date="2023-01" db="EMBL/GenBank/DDBJ databases">
        <title>Novel species of the genus Asticcacaulis isolated from rivers.</title>
        <authorList>
            <person name="Lu H."/>
        </authorList>
    </citation>
    <scope>NUCLEOTIDE SEQUENCE [LARGE SCALE GENOMIC DNA]</scope>
    <source>
        <strain evidence="9 10">LKC15W</strain>
    </source>
</reference>
<evidence type="ECO:0000256" key="4">
    <source>
        <dbReference type="ARBA" id="ARBA00022475"/>
    </source>
</evidence>